<feature type="domain" description="SH3b" evidence="1">
    <location>
        <begin position="116"/>
        <end position="175"/>
    </location>
</feature>
<organism evidence="2 3">
    <name type="scientific">Microscilla marina ATCC 23134</name>
    <dbReference type="NCBI Taxonomy" id="313606"/>
    <lineage>
        <taxon>Bacteria</taxon>
        <taxon>Pseudomonadati</taxon>
        <taxon>Bacteroidota</taxon>
        <taxon>Cytophagia</taxon>
        <taxon>Cytophagales</taxon>
        <taxon>Microscillaceae</taxon>
        <taxon>Microscilla</taxon>
    </lineage>
</organism>
<sequence length="252" mass="28574">MYQKTAIIDKPAVVSARSGLTLRKLPKEDYQQAWLLPYNAIVKVHKQTNVLETHQGIMGKWYHVKYLDKSGYVFGGYLNIGTIMQAPAPDEQAVEKIFDTHMQGVLLRALVNVKHGLILRKLPSTSAESITIIPQSEEVGILKYLKSTEVVEERWGNWCKVRHRQKEGYLFSGFLTFTTAKITNVIGAKLRQKATIKSKMELLIPQGSRVFLLSNKPVTKAIIGGVIGYWYKAAYQRKQGYLFSPNLKIQGY</sequence>
<dbReference type="PANTHER" id="PTHR34408">
    <property type="entry name" value="FAMILY PROTEIN, PUTATIVE-RELATED"/>
    <property type="match status" value="1"/>
</dbReference>
<evidence type="ECO:0000259" key="1">
    <source>
        <dbReference type="Pfam" id="PF08239"/>
    </source>
</evidence>
<reference evidence="2 3" key="1">
    <citation type="submission" date="2007-01" db="EMBL/GenBank/DDBJ databases">
        <authorList>
            <person name="Haygood M."/>
            <person name="Podell S."/>
            <person name="Anderson C."/>
            <person name="Hopkinson B."/>
            <person name="Roe K."/>
            <person name="Barbeau K."/>
            <person name="Gaasterland T."/>
            <person name="Ferriera S."/>
            <person name="Johnson J."/>
            <person name="Kravitz S."/>
            <person name="Beeson K."/>
            <person name="Sutton G."/>
            <person name="Rogers Y.-H."/>
            <person name="Friedman R."/>
            <person name="Frazier M."/>
            <person name="Venter J.C."/>
        </authorList>
    </citation>
    <scope>NUCLEOTIDE SEQUENCE [LARGE SCALE GENOMIC DNA]</scope>
    <source>
        <strain evidence="2 3">ATCC 23134</strain>
    </source>
</reference>
<dbReference type="Gene3D" id="2.30.30.40">
    <property type="entry name" value="SH3 Domains"/>
    <property type="match status" value="2"/>
</dbReference>
<evidence type="ECO:0000313" key="2">
    <source>
        <dbReference type="EMBL" id="EAY30779.1"/>
    </source>
</evidence>
<dbReference type="InterPro" id="IPR052354">
    <property type="entry name" value="Cell_Wall_Dynamics_Protein"/>
</dbReference>
<comment type="caution">
    <text evidence="2">The sequence shown here is derived from an EMBL/GenBank/DDBJ whole genome shotgun (WGS) entry which is preliminary data.</text>
</comment>
<accession>A1ZFK5</accession>
<dbReference type="EMBL" id="AAWS01000005">
    <property type="protein sequence ID" value="EAY30779.1"/>
    <property type="molecule type" value="Genomic_DNA"/>
</dbReference>
<protein>
    <recommendedName>
        <fullName evidence="1">SH3b domain-containing protein</fullName>
    </recommendedName>
</protein>
<dbReference type="AlphaFoldDB" id="A1ZFK5"/>
<dbReference type="Pfam" id="PF08239">
    <property type="entry name" value="SH3_3"/>
    <property type="match status" value="1"/>
</dbReference>
<dbReference type="InterPro" id="IPR003646">
    <property type="entry name" value="SH3-like_bac-type"/>
</dbReference>
<dbReference type="PANTHER" id="PTHR34408:SF1">
    <property type="entry name" value="GLYCOSYL HYDROLASE FAMILY 19 DOMAIN-CONTAINING PROTEIN HI_1415"/>
    <property type="match status" value="1"/>
</dbReference>
<name>A1ZFK5_MICM2</name>
<dbReference type="Proteomes" id="UP000004095">
    <property type="component" value="Unassembled WGS sequence"/>
</dbReference>
<gene>
    <name evidence="2" type="ORF">M23134_01103</name>
</gene>
<proteinExistence type="predicted"/>
<keyword evidence="3" id="KW-1185">Reference proteome</keyword>
<evidence type="ECO:0000313" key="3">
    <source>
        <dbReference type="Proteomes" id="UP000004095"/>
    </source>
</evidence>